<dbReference type="EMBL" id="JAELXT010000003">
    <property type="protein sequence ID" value="MBJ6124741.1"/>
    <property type="molecule type" value="Genomic_DNA"/>
</dbReference>
<evidence type="ECO:0000256" key="2">
    <source>
        <dbReference type="RuleBase" id="RU004328"/>
    </source>
</evidence>
<dbReference type="PROSITE" id="PS00531">
    <property type="entry name" value="RNASE_T2_2"/>
    <property type="match status" value="1"/>
</dbReference>
<dbReference type="PANTHER" id="PTHR11240">
    <property type="entry name" value="RIBONUCLEASE T2"/>
    <property type="match status" value="1"/>
</dbReference>
<accession>A0ABS0XXG4</accession>
<evidence type="ECO:0000256" key="3">
    <source>
        <dbReference type="SAM" id="SignalP"/>
    </source>
</evidence>
<dbReference type="Proteomes" id="UP000620670">
    <property type="component" value="Unassembled WGS sequence"/>
</dbReference>
<evidence type="ECO:0000256" key="1">
    <source>
        <dbReference type="ARBA" id="ARBA00007469"/>
    </source>
</evidence>
<evidence type="ECO:0000313" key="4">
    <source>
        <dbReference type="EMBL" id="MBJ6124741.1"/>
    </source>
</evidence>
<dbReference type="Pfam" id="PF00445">
    <property type="entry name" value="Ribonuclease_T2"/>
    <property type="match status" value="1"/>
</dbReference>
<feature type="signal peptide" evidence="3">
    <location>
        <begin position="1"/>
        <end position="26"/>
    </location>
</feature>
<organism evidence="4 5">
    <name type="scientific">Microvirga splendida</name>
    <dbReference type="NCBI Taxonomy" id="2795727"/>
    <lineage>
        <taxon>Bacteria</taxon>
        <taxon>Pseudomonadati</taxon>
        <taxon>Pseudomonadota</taxon>
        <taxon>Alphaproteobacteria</taxon>
        <taxon>Hyphomicrobiales</taxon>
        <taxon>Methylobacteriaceae</taxon>
        <taxon>Microvirga</taxon>
    </lineage>
</organism>
<keyword evidence="3" id="KW-0732">Signal</keyword>
<keyword evidence="5" id="KW-1185">Reference proteome</keyword>
<reference evidence="5" key="1">
    <citation type="submission" date="2020-12" db="EMBL/GenBank/DDBJ databases">
        <title>Hymenobacter sp.</title>
        <authorList>
            <person name="Kim M.K."/>
        </authorList>
    </citation>
    <scope>NUCLEOTIDE SEQUENCE [LARGE SCALE GENOMIC DNA]</scope>
    <source>
        <strain evidence="5">BT325</strain>
    </source>
</reference>
<gene>
    <name evidence="4" type="ORF">JAO75_04895</name>
</gene>
<dbReference type="InterPro" id="IPR039378">
    <property type="entry name" value="RNase_T2_prok"/>
</dbReference>
<sequence>MRDVLKKVCFALAFAGGSLLSLSPTAAQGMREARGAPVGQFDFYVLALSWSPGFCEHSGSRSRQCDSGSGLGFVTHGLWPQNEQGYPSFCEPGGRFVARAAIDDAKGLFPDDNLARYQWRKHGTCSGQSPSGYFQAVRRARELVRIPDSFRGLDSRSRVLPSEIEQAFMRANPGLRADMMAVSCGRRIFQEVRICLGKDLRGFRQCPEVDRSGCRASEVSVPAVR</sequence>
<dbReference type="InterPro" id="IPR001568">
    <property type="entry name" value="RNase_T2-like"/>
</dbReference>
<dbReference type="RefSeq" id="WP_199047165.1">
    <property type="nucleotide sequence ID" value="NZ_JAELXT010000003.1"/>
</dbReference>
<dbReference type="InterPro" id="IPR036430">
    <property type="entry name" value="RNase_T2-like_sf"/>
</dbReference>
<dbReference type="SUPFAM" id="SSF55895">
    <property type="entry name" value="Ribonuclease Rh-like"/>
    <property type="match status" value="1"/>
</dbReference>
<protein>
    <submittedName>
        <fullName evidence="4">Ribonuclease T2</fullName>
    </submittedName>
</protein>
<dbReference type="Gene3D" id="3.90.730.10">
    <property type="entry name" value="Ribonuclease T2-like"/>
    <property type="match status" value="1"/>
</dbReference>
<proteinExistence type="inferred from homology"/>
<name>A0ABS0XXG4_9HYPH</name>
<feature type="chain" id="PRO_5047367452" evidence="3">
    <location>
        <begin position="27"/>
        <end position="225"/>
    </location>
</feature>
<comment type="caution">
    <text evidence="4">The sequence shown here is derived from an EMBL/GenBank/DDBJ whole genome shotgun (WGS) entry which is preliminary data.</text>
</comment>
<dbReference type="CDD" id="cd01062">
    <property type="entry name" value="RNase_T2_prok"/>
    <property type="match status" value="1"/>
</dbReference>
<comment type="similarity">
    <text evidence="1 2">Belongs to the RNase T2 family.</text>
</comment>
<dbReference type="InterPro" id="IPR033130">
    <property type="entry name" value="RNase_T2_His_AS_2"/>
</dbReference>
<evidence type="ECO:0000313" key="5">
    <source>
        <dbReference type="Proteomes" id="UP000620670"/>
    </source>
</evidence>
<dbReference type="PANTHER" id="PTHR11240:SF22">
    <property type="entry name" value="RIBONUCLEASE T2"/>
    <property type="match status" value="1"/>
</dbReference>